<proteinExistence type="predicted"/>
<comment type="caution">
    <text evidence="2">The sequence shown here is derived from an EMBL/GenBank/DDBJ whole genome shotgun (WGS) entry which is preliminary data.</text>
</comment>
<evidence type="ECO:0000256" key="1">
    <source>
        <dbReference type="SAM" id="SignalP"/>
    </source>
</evidence>
<dbReference type="EMBL" id="RBZV01000014">
    <property type="protein sequence ID" value="RKP44124.1"/>
    <property type="molecule type" value="Genomic_DNA"/>
</dbReference>
<evidence type="ECO:0000313" key="2">
    <source>
        <dbReference type="EMBL" id="RKP44124.1"/>
    </source>
</evidence>
<accession>A0A494X7G0</accession>
<name>A0A494X7G0_9BURK</name>
<dbReference type="OrthoDB" id="6041764at2"/>
<evidence type="ECO:0000313" key="3">
    <source>
        <dbReference type="Proteomes" id="UP000280434"/>
    </source>
</evidence>
<gene>
    <name evidence="2" type="ORF">D7S89_23210</name>
</gene>
<feature type="chain" id="PRO_5019819716" description="Alginate biosynthesis protein AlgF" evidence="1">
    <location>
        <begin position="23"/>
        <end position="247"/>
    </location>
</feature>
<dbReference type="Proteomes" id="UP000280434">
    <property type="component" value="Unassembled WGS sequence"/>
</dbReference>
<keyword evidence="1" id="KW-0732">Signal</keyword>
<evidence type="ECO:0008006" key="4">
    <source>
        <dbReference type="Google" id="ProtNLM"/>
    </source>
</evidence>
<dbReference type="AlphaFoldDB" id="A0A494X7G0"/>
<reference evidence="2 3" key="1">
    <citation type="submission" date="2018-10" db="EMBL/GenBank/DDBJ databases">
        <title>Paraburkholderia sp. 7MK8-2, isolated from soil.</title>
        <authorList>
            <person name="Gao Z.-H."/>
            <person name="Qiu L.-H."/>
        </authorList>
    </citation>
    <scope>NUCLEOTIDE SEQUENCE [LARGE SCALE GENOMIC DNA]</scope>
    <source>
        <strain evidence="2 3">7MK8-2</strain>
    </source>
</reference>
<sequence>MKQIKSTWSVMAAAALAASSMAAVPASALAAAQDVASLYGPQPPADATYLRVVNLSTAQARVALPGSVPAGPLAPGAATHMSVVKAGTPLRVAVDGKDLAFVPGGDGAANATVAGAGTAGMAITVALTREADGEWHATRVLAPYAQADGMRATLRVANFVAGCDAKVVVDGSGAAVFSNVASAHEATRTINPVAAKLAAVCGKDTSATFTLPALAAGDSYSLFVSGTVAKPVLTGAPDTLAWPARTN</sequence>
<keyword evidence="3" id="KW-1185">Reference proteome</keyword>
<organism evidence="2 3">
    <name type="scientific">Trinickia fusca</name>
    <dbReference type="NCBI Taxonomy" id="2419777"/>
    <lineage>
        <taxon>Bacteria</taxon>
        <taxon>Pseudomonadati</taxon>
        <taxon>Pseudomonadota</taxon>
        <taxon>Betaproteobacteria</taxon>
        <taxon>Burkholderiales</taxon>
        <taxon>Burkholderiaceae</taxon>
        <taxon>Trinickia</taxon>
    </lineage>
</organism>
<protein>
    <recommendedName>
        <fullName evidence="4">Alginate biosynthesis protein AlgF</fullName>
    </recommendedName>
</protein>
<feature type="signal peptide" evidence="1">
    <location>
        <begin position="1"/>
        <end position="22"/>
    </location>
</feature>
<dbReference type="RefSeq" id="WP_121281216.1">
    <property type="nucleotide sequence ID" value="NZ_RBZV01000014.1"/>
</dbReference>